<proteinExistence type="predicted"/>
<dbReference type="STRING" id="396588.Tgr7_0717"/>
<dbReference type="AlphaFoldDB" id="B8GMH7"/>
<keyword evidence="3" id="KW-1185">Reference proteome</keyword>
<dbReference type="Proteomes" id="UP000002383">
    <property type="component" value="Chromosome"/>
</dbReference>
<name>B8GMH7_THISH</name>
<dbReference type="OrthoDB" id="5785952at2"/>
<sequence>MKVERRDDEHLSLSFDVEEGLRLARLINARASGMRTGCLELSSLLEQAWYGSRNHFRQPPHAFDQHAPKAPSSGG</sequence>
<dbReference type="EMBL" id="CP001339">
    <property type="protein sequence ID" value="ACL71809.1"/>
    <property type="molecule type" value="Genomic_DNA"/>
</dbReference>
<protein>
    <submittedName>
        <fullName evidence="2">Uncharacterized protein</fullName>
    </submittedName>
</protein>
<dbReference type="HOGENOM" id="CLU_2669950_0_0_6"/>
<reference evidence="2 3" key="1">
    <citation type="journal article" date="2011" name="Stand. Genomic Sci.">
        <title>Complete genome sequence of 'Thioalkalivibrio sulfidophilus' HL-EbGr7.</title>
        <authorList>
            <person name="Muyzer G."/>
            <person name="Sorokin D.Y."/>
            <person name="Mavromatis K."/>
            <person name="Lapidus A."/>
            <person name="Clum A."/>
            <person name="Ivanova N."/>
            <person name="Pati A."/>
            <person name="d'Haeseleer P."/>
            <person name="Woyke T."/>
            <person name="Kyrpides N.C."/>
        </authorList>
    </citation>
    <scope>NUCLEOTIDE SEQUENCE [LARGE SCALE GENOMIC DNA]</scope>
    <source>
        <strain evidence="2 3">HL-EbGR7</strain>
    </source>
</reference>
<evidence type="ECO:0000313" key="3">
    <source>
        <dbReference type="Proteomes" id="UP000002383"/>
    </source>
</evidence>
<organism evidence="2 3">
    <name type="scientific">Thioalkalivibrio sulfidiphilus (strain HL-EbGR7)</name>
    <dbReference type="NCBI Taxonomy" id="396588"/>
    <lineage>
        <taxon>Bacteria</taxon>
        <taxon>Pseudomonadati</taxon>
        <taxon>Pseudomonadota</taxon>
        <taxon>Gammaproteobacteria</taxon>
        <taxon>Chromatiales</taxon>
        <taxon>Ectothiorhodospiraceae</taxon>
        <taxon>Thioalkalivibrio</taxon>
    </lineage>
</organism>
<evidence type="ECO:0000256" key="1">
    <source>
        <dbReference type="SAM" id="MobiDB-lite"/>
    </source>
</evidence>
<evidence type="ECO:0000313" key="2">
    <source>
        <dbReference type="EMBL" id="ACL71809.1"/>
    </source>
</evidence>
<accession>B8GMH7</accession>
<dbReference type="RefSeq" id="WP_012637297.1">
    <property type="nucleotide sequence ID" value="NC_011901.1"/>
</dbReference>
<dbReference type="KEGG" id="tgr:Tgr7_0717"/>
<gene>
    <name evidence="2" type="ordered locus">Tgr7_0717</name>
</gene>
<feature type="region of interest" description="Disordered" evidence="1">
    <location>
        <begin position="56"/>
        <end position="75"/>
    </location>
</feature>